<name>A0A841C2A1_9ACTN</name>
<reference evidence="1 2" key="1">
    <citation type="submission" date="2020-08" db="EMBL/GenBank/DDBJ databases">
        <title>Sequencing the genomes of 1000 actinobacteria strains.</title>
        <authorList>
            <person name="Klenk H.-P."/>
        </authorList>
    </citation>
    <scope>NUCLEOTIDE SEQUENCE [LARGE SCALE GENOMIC DNA]</scope>
    <source>
        <strain evidence="1 2">DSM 45362</strain>
    </source>
</reference>
<keyword evidence="2" id="KW-1185">Reference proteome</keyword>
<gene>
    <name evidence="1" type="ORF">F4553_007450</name>
</gene>
<protein>
    <submittedName>
        <fullName evidence="1">Tetratricopeptide (TPR) repeat protein</fullName>
    </submittedName>
</protein>
<comment type="caution">
    <text evidence="1">The sequence shown here is derived from an EMBL/GenBank/DDBJ whole genome shotgun (WGS) entry which is preliminary data.</text>
</comment>
<sequence length="391" mass="42488">MSLRQLGTVVPADYGQLSKIENGKARPSEAMIRAIDMALNANGELVTIMKREAAARQTKVASQNMKRRTLVAGAAGSALVSLIPGITPGTRLGISDVERLTQRADRLYAMDYLHGSESLWQAAIGYAQEAYGWLDHMSYSSTVGDRLMEAVSRMQMCAGWLAADAGHLDVARACLHEALGIARQADDPEVEYHALSDLALQANMAGNPHQARRWAEAADRAASATDRYTRLRILIQLRLARAGALAGEPADSDRAMAAARNIFDAESEREPDAWTLFVSPAELDGMEGTCALDLGDNRRAVDLLARAIAGYGDGYTRTRAIYRARIARAHLGATRDVEQAADAAQKALDDMGSTVTSWRLSRELDLTAAQLRPHRREHAAAEFLARHAVRA</sequence>
<accession>A0A841C2A1</accession>
<dbReference type="Gene3D" id="1.25.40.10">
    <property type="entry name" value="Tetratricopeptide repeat domain"/>
    <property type="match status" value="1"/>
</dbReference>
<dbReference type="AlphaFoldDB" id="A0A841C2A1"/>
<dbReference type="EMBL" id="JACHMN010000003">
    <property type="protein sequence ID" value="MBB5874016.1"/>
    <property type="molecule type" value="Genomic_DNA"/>
</dbReference>
<dbReference type="InterPro" id="IPR011990">
    <property type="entry name" value="TPR-like_helical_dom_sf"/>
</dbReference>
<proteinExistence type="predicted"/>
<dbReference type="Proteomes" id="UP000587527">
    <property type="component" value="Unassembled WGS sequence"/>
</dbReference>
<evidence type="ECO:0000313" key="1">
    <source>
        <dbReference type="EMBL" id="MBB5874016.1"/>
    </source>
</evidence>
<evidence type="ECO:0000313" key="2">
    <source>
        <dbReference type="Proteomes" id="UP000587527"/>
    </source>
</evidence>
<organism evidence="1 2">
    <name type="scientific">Allocatelliglobosispora scoriae</name>
    <dbReference type="NCBI Taxonomy" id="643052"/>
    <lineage>
        <taxon>Bacteria</taxon>
        <taxon>Bacillati</taxon>
        <taxon>Actinomycetota</taxon>
        <taxon>Actinomycetes</taxon>
        <taxon>Micromonosporales</taxon>
        <taxon>Micromonosporaceae</taxon>
        <taxon>Allocatelliglobosispora</taxon>
    </lineage>
</organism>